<protein>
    <submittedName>
        <fullName evidence="1">Uncharacterized protein</fullName>
    </submittedName>
</protein>
<name>A0A8T9B4U3_9HELO</name>
<organism evidence="1 2">
    <name type="scientific">Lachnellula arida</name>
    <dbReference type="NCBI Taxonomy" id="1316785"/>
    <lineage>
        <taxon>Eukaryota</taxon>
        <taxon>Fungi</taxon>
        <taxon>Dikarya</taxon>
        <taxon>Ascomycota</taxon>
        <taxon>Pezizomycotina</taxon>
        <taxon>Leotiomycetes</taxon>
        <taxon>Helotiales</taxon>
        <taxon>Lachnaceae</taxon>
        <taxon>Lachnellula</taxon>
    </lineage>
</organism>
<sequence>MRVLWETPKVVKDLEARLEQLEPRKRRCVRTSPNSKFADIKAIKEAQIKAGDREIKEEDSKVVIESDGIGDYIEVEE</sequence>
<proteinExistence type="predicted"/>
<evidence type="ECO:0000313" key="2">
    <source>
        <dbReference type="Proteomes" id="UP000469559"/>
    </source>
</evidence>
<dbReference type="AlphaFoldDB" id="A0A8T9B4U3"/>
<dbReference type="OrthoDB" id="5425890at2759"/>
<dbReference type="Proteomes" id="UP000469559">
    <property type="component" value="Unassembled WGS sequence"/>
</dbReference>
<dbReference type="EMBL" id="QGMF01000703">
    <property type="protein sequence ID" value="TVY14366.1"/>
    <property type="molecule type" value="Genomic_DNA"/>
</dbReference>
<comment type="caution">
    <text evidence="1">The sequence shown here is derived from an EMBL/GenBank/DDBJ whole genome shotgun (WGS) entry which is preliminary data.</text>
</comment>
<keyword evidence="2" id="KW-1185">Reference proteome</keyword>
<gene>
    <name evidence="1" type="ORF">LARI1_G009224</name>
</gene>
<evidence type="ECO:0000313" key="1">
    <source>
        <dbReference type="EMBL" id="TVY14366.1"/>
    </source>
</evidence>
<accession>A0A8T9B4U3</accession>
<reference evidence="1 2" key="1">
    <citation type="submission" date="2018-05" db="EMBL/GenBank/DDBJ databases">
        <title>Whole genome sequencing for identification of molecular markers to develop diagnostic detection tools for the regulated plant pathogen Lachnellula willkommii.</title>
        <authorList>
            <person name="Giroux E."/>
            <person name="Bilodeau G."/>
        </authorList>
    </citation>
    <scope>NUCLEOTIDE SEQUENCE [LARGE SCALE GENOMIC DNA]</scope>
    <source>
        <strain evidence="1 2">CBS 203.66</strain>
    </source>
</reference>